<accession>A0A137NQJ1</accession>
<gene>
    <name evidence="1" type="ORF">CONCODRAFT_13532</name>
</gene>
<evidence type="ECO:0000313" key="1">
    <source>
        <dbReference type="EMBL" id="KXN65029.1"/>
    </source>
</evidence>
<dbReference type="Proteomes" id="UP000070444">
    <property type="component" value="Unassembled WGS sequence"/>
</dbReference>
<sequence length="167" mass="19317">MYLVEEKAYNKLKKACINIAEKSSLPSLYISWPMNKFIVFRTLVANYKAKAKPNLAEVIANLAAAISSYTYCKHNICYPNYKYNPKKRIDKQLKQAAKEINGPTNIIPILHFNVSISSINYLLYSNNFNNYPFMSNDSLLYLQEDCFNFKTVNETTKETLRTIDENT</sequence>
<name>A0A137NQJ1_CONC2</name>
<evidence type="ECO:0000313" key="2">
    <source>
        <dbReference type="Proteomes" id="UP000070444"/>
    </source>
</evidence>
<protein>
    <submittedName>
        <fullName evidence="1">Uncharacterized protein</fullName>
    </submittedName>
</protein>
<reference evidence="1 2" key="1">
    <citation type="journal article" date="2015" name="Genome Biol. Evol.">
        <title>Phylogenomic analyses indicate that early fungi evolved digesting cell walls of algal ancestors of land plants.</title>
        <authorList>
            <person name="Chang Y."/>
            <person name="Wang S."/>
            <person name="Sekimoto S."/>
            <person name="Aerts A.L."/>
            <person name="Choi C."/>
            <person name="Clum A."/>
            <person name="LaButti K.M."/>
            <person name="Lindquist E.A."/>
            <person name="Yee Ngan C."/>
            <person name="Ohm R.A."/>
            <person name="Salamov A.A."/>
            <person name="Grigoriev I.V."/>
            <person name="Spatafora J.W."/>
            <person name="Berbee M.L."/>
        </authorList>
    </citation>
    <scope>NUCLEOTIDE SEQUENCE [LARGE SCALE GENOMIC DNA]</scope>
    <source>
        <strain evidence="1 2">NRRL 28638</strain>
    </source>
</reference>
<keyword evidence="2" id="KW-1185">Reference proteome</keyword>
<dbReference type="AlphaFoldDB" id="A0A137NQJ1"/>
<dbReference type="EMBL" id="KQ965012">
    <property type="protein sequence ID" value="KXN65029.1"/>
    <property type="molecule type" value="Genomic_DNA"/>
</dbReference>
<organism evidence="1 2">
    <name type="scientific">Conidiobolus coronatus (strain ATCC 28846 / CBS 209.66 / NRRL 28638)</name>
    <name type="common">Delacroixia coronata</name>
    <dbReference type="NCBI Taxonomy" id="796925"/>
    <lineage>
        <taxon>Eukaryota</taxon>
        <taxon>Fungi</taxon>
        <taxon>Fungi incertae sedis</taxon>
        <taxon>Zoopagomycota</taxon>
        <taxon>Entomophthoromycotina</taxon>
        <taxon>Entomophthoromycetes</taxon>
        <taxon>Entomophthorales</taxon>
        <taxon>Ancylistaceae</taxon>
        <taxon>Conidiobolus</taxon>
    </lineage>
</organism>
<proteinExistence type="predicted"/>